<name>A0AAV0MRW0_9ROSI</name>
<proteinExistence type="predicted"/>
<reference evidence="1" key="1">
    <citation type="submission" date="2022-08" db="EMBL/GenBank/DDBJ databases">
        <authorList>
            <person name="Gutierrez-Valencia J."/>
        </authorList>
    </citation>
    <scope>NUCLEOTIDE SEQUENCE</scope>
</reference>
<comment type="caution">
    <text evidence="1">The sequence shown here is derived from an EMBL/GenBank/DDBJ whole genome shotgun (WGS) entry which is preliminary data.</text>
</comment>
<accession>A0AAV0MRW0</accession>
<dbReference type="AlphaFoldDB" id="A0AAV0MRW0"/>
<protein>
    <recommendedName>
        <fullName evidence="3">RNase H type-1 domain-containing protein</fullName>
    </recommendedName>
</protein>
<dbReference type="EMBL" id="CAMGYJ010000007">
    <property type="protein sequence ID" value="CAI0449047.1"/>
    <property type="molecule type" value="Genomic_DNA"/>
</dbReference>
<evidence type="ECO:0008006" key="3">
    <source>
        <dbReference type="Google" id="ProtNLM"/>
    </source>
</evidence>
<sequence length="89" mass="10134">MDCLPLVERIRGGEEDYTETGIICRRIVELLQASGSSKASIEHVRRTANNAAHIMAHSETHWECREVWIDRPPIFLVDQLLLDDVTGFT</sequence>
<organism evidence="1 2">
    <name type="scientific">Linum tenue</name>
    <dbReference type="NCBI Taxonomy" id="586396"/>
    <lineage>
        <taxon>Eukaryota</taxon>
        <taxon>Viridiplantae</taxon>
        <taxon>Streptophyta</taxon>
        <taxon>Embryophyta</taxon>
        <taxon>Tracheophyta</taxon>
        <taxon>Spermatophyta</taxon>
        <taxon>Magnoliopsida</taxon>
        <taxon>eudicotyledons</taxon>
        <taxon>Gunneridae</taxon>
        <taxon>Pentapetalae</taxon>
        <taxon>rosids</taxon>
        <taxon>fabids</taxon>
        <taxon>Malpighiales</taxon>
        <taxon>Linaceae</taxon>
        <taxon>Linum</taxon>
    </lineage>
</organism>
<evidence type="ECO:0000313" key="2">
    <source>
        <dbReference type="Proteomes" id="UP001154282"/>
    </source>
</evidence>
<gene>
    <name evidence="1" type="ORF">LITE_LOCUS30024</name>
</gene>
<dbReference type="Proteomes" id="UP001154282">
    <property type="component" value="Unassembled WGS sequence"/>
</dbReference>
<keyword evidence="2" id="KW-1185">Reference proteome</keyword>
<evidence type="ECO:0000313" key="1">
    <source>
        <dbReference type="EMBL" id="CAI0449047.1"/>
    </source>
</evidence>